<accession>A0A4Q1BK21</accession>
<dbReference type="GO" id="GO:0005739">
    <property type="term" value="C:mitochondrion"/>
    <property type="evidence" value="ECO:0007669"/>
    <property type="project" value="TreeGrafter"/>
</dbReference>
<proteinExistence type="inferred from homology"/>
<organism evidence="9 10">
    <name type="scientific">Tremella mesenterica</name>
    <name type="common">Jelly fungus</name>
    <dbReference type="NCBI Taxonomy" id="5217"/>
    <lineage>
        <taxon>Eukaryota</taxon>
        <taxon>Fungi</taxon>
        <taxon>Dikarya</taxon>
        <taxon>Basidiomycota</taxon>
        <taxon>Agaricomycotina</taxon>
        <taxon>Tremellomycetes</taxon>
        <taxon>Tremellales</taxon>
        <taxon>Tremellaceae</taxon>
        <taxon>Tremella</taxon>
    </lineage>
</organism>
<comment type="similarity">
    <text evidence="1 7">Belongs to the peroxiredoxin family. Prx5 subfamily.</text>
</comment>
<keyword evidence="4 7" id="KW-0560">Oxidoreductase</keyword>
<evidence type="ECO:0000313" key="10">
    <source>
        <dbReference type="Proteomes" id="UP000289152"/>
    </source>
</evidence>
<evidence type="ECO:0000256" key="7">
    <source>
        <dbReference type="RuleBase" id="RU366011"/>
    </source>
</evidence>
<comment type="caution">
    <text evidence="9">The sequence shown here is derived from an EMBL/GenBank/DDBJ whole genome shotgun (WGS) entry which is preliminary data.</text>
</comment>
<evidence type="ECO:0000256" key="2">
    <source>
        <dbReference type="ARBA" id="ARBA00022559"/>
    </source>
</evidence>
<dbReference type="PANTHER" id="PTHR10430:SF39">
    <property type="entry name" value="PEROXISOMAL MEMBRANE ASSOCIATED PROTEIN 20"/>
    <property type="match status" value="1"/>
</dbReference>
<dbReference type="STRING" id="5217.A0A4Q1BK21"/>
<dbReference type="Gene3D" id="3.40.30.10">
    <property type="entry name" value="Glutaredoxin"/>
    <property type="match status" value="1"/>
</dbReference>
<keyword evidence="10" id="KW-1185">Reference proteome</keyword>
<dbReference type="EMBL" id="SDIL01000054">
    <property type="protein sequence ID" value="RXK38084.1"/>
    <property type="molecule type" value="Genomic_DNA"/>
</dbReference>
<dbReference type="GO" id="GO:0042744">
    <property type="term" value="P:hydrogen peroxide catabolic process"/>
    <property type="evidence" value="ECO:0007669"/>
    <property type="project" value="TreeGrafter"/>
</dbReference>
<name>A0A4Q1BK21_TREME</name>
<dbReference type="PANTHER" id="PTHR10430">
    <property type="entry name" value="PEROXIREDOXIN"/>
    <property type="match status" value="1"/>
</dbReference>
<dbReference type="GO" id="GO:0008379">
    <property type="term" value="F:thioredoxin peroxidase activity"/>
    <property type="evidence" value="ECO:0007669"/>
    <property type="project" value="InterPro"/>
</dbReference>
<sequence length="224" mass="23880">MSLRTTSRLIRIPQRTLPRPSILSNRRSIYIATSKLVPAPRIRMASIINATAQAAHSAFASLASASPIKPGDSVPDVEIKLGDLEGKVNFSKLSGKSVLVLVPGAFSPTCTSQVPSYIKQYEAFKAKGVKDIYIIAINDMFVIQAWAEKLKGEEKSETVKFAGDDTGAFGTASGLVFDAQAVFGGPRLKRGAVVIHDGKVVSVVVEPNPGEVTVSDANEVLKNL</sequence>
<dbReference type="InterPro" id="IPR036249">
    <property type="entry name" value="Thioredoxin-like_sf"/>
</dbReference>
<dbReference type="GO" id="GO:0045454">
    <property type="term" value="P:cell redox homeostasis"/>
    <property type="evidence" value="ECO:0007669"/>
    <property type="project" value="TreeGrafter"/>
</dbReference>
<feature type="active site" description="Cysteine sulfenic acid (-SOH) intermediate" evidence="6">
    <location>
        <position position="110"/>
    </location>
</feature>
<reference evidence="9 10" key="1">
    <citation type="submission" date="2016-06" db="EMBL/GenBank/DDBJ databases">
        <title>Evolution of pathogenesis and genome organization in the Tremellales.</title>
        <authorList>
            <person name="Cuomo C."/>
            <person name="Litvintseva A."/>
            <person name="Heitman J."/>
            <person name="Chen Y."/>
            <person name="Sun S."/>
            <person name="Springer D."/>
            <person name="Dromer F."/>
            <person name="Young S."/>
            <person name="Zeng Q."/>
            <person name="Chapman S."/>
            <person name="Gujja S."/>
            <person name="Saif S."/>
            <person name="Birren B."/>
        </authorList>
    </citation>
    <scope>NUCLEOTIDE SEQUENCE [LARGE SCALE GENOMIC DNA]</scope>
    <source>
        <strain evidence="9 10">ATCC 28783</strain>
    </source>
</reference>
<gene>
    <name evidence="9" type="ORF">M231_04643</name>
</gene>
<dbReference type="SUPFAM" id="SSF52833">
    <property type="entry name" value="Thioredoxin-like"/>
    <property type="match status" value="1"/>
</dbReference>
<dbReference type="AlphaFoldDB" id="A0A4Q1BK21"/>
<dbReference type="Proteomes" id="UP000289152">
    <property type="component" value="Unassembled WGS sequence"/>
</dbReference>
<feature type="domain" description="Thioredoxin" evidence="8">
    <location>
        <begin position="68"/>
        <end position="224"/>
    </location>
</feature>
<keyword evidence="3 7" id="KW-0049">Antioxidant</keyword>
<evidence type="ECO:0000256" key="5">
    <source>
        <dbReference type="ARBA" id="ARBA00023284"/>
    </source>
</evidence>
<dbReference type="GO" id="GO:0005777">
    <property type="term" value="C:peroxisome"/>
    <property type="evidence" value="ECO:0007669"/>
    <property type="project" value="TreeGrafter"/>
</dbReference>
<keyword evidence="5 7" id="KW-0676">Redox-active center</keyword>
<dbReference type="Pfam" id="PF08534">
    <property type="entry name" value="Redoxin"/>
    <property type="match status" value="1"/>
</dbReference>
<evidence type="ECO:0000256" key="1">
    <source>
        <dbReference type="ARBA" id="ARBA00010505"/>
    </source>
</evidence>
<dbReference type="PROSITE" id="PS51352">
    <property type="entry name" value="THIOREDOXIN_2"/>
    <property type="match status" value="1"/>
</dbReference>
<evidence type="ECO:0000256" key="6">
    <source>
        <dbReference type="PIRSR" id="PIRSR637944-1"/>
    </source>
</evidence>
<evidence type="ECO:0000256" key="3">
    <source>
        <dbReference type="ARBA" id="ARBA00022862"/>
    </source>
</evidence>
<evidence type="ECO:0000313" key="9">
    <source>
        <dbReference type="EMBL" id="RXK38084.1"/>
    </source>
</evidence>
<dbReference type="CDD" id="cd03013">
    <property type="entry name" value="PRX5_like"/>
    <property type="match status" value="1"/>
</dbReference>
<comment type="function">
    <text evidence="7">Thiol-specific peroxidase that catalyzes the reduction of hydrogen peroxide and organic hydroperoxides to water and alcohols, respectively. Plays a role in cell protection against oxidative stress by detoxifying peroxides.</text>
</comment>
<evidence type="ECO:0000256" key="4">
    <source>
        <dbReference type="ARBA" id="ARBA00023002"/>
    </source>
</evidence>
<dbReference type="InParanoid" id="A0A4Q1BK21"/>
<dbReference type="OrthoDB" id="1882547at2759"/>
<dbReference type="FunCoup" id="A0A4Q1BK21">
    <property type="interactions" value="204"/>
</dbReference>
<keyword evidence="2 7" id="KW-0575">Peroxidase</keyword>
<dbReference type="GO" id="GO:0005829">
    <property type="term" value="C:cytosol"/>
    <property type="evidence" value="ECO:0007669"/>
    <property type="project" value="TreeGrafter"/>
</dbReference>
<dbReference type="InterPro" id="IPR037944">
    <property type="entry name" value="PRX5-like"/>
</dbReference>
<evidence type="ECO:0000259" key="8">
    <source>
        <dbReference type="PROSITE" id="PS51352"/>
    </source>
</evidence>
<dbReference type="GO" id="GO:0034599">
    <property type="term" value="P:cellular response to oxidative stress"/>
    <property type="evidence" value="ECO:0007669"/>
    <property type="project" value="InterPro"/>
</dbReference>
<protein>
    <recommendedName>
        <fullName evidence="8">Thioredoxin domain-containing protein</fullName>
    </recommendedName>
</protein>
<dbReference type="InterPro" id="IPR013740">
    <property type="entry name" value="Redoxin"/>
</dbReference>
<dbReference type="InterPro" id="IPR013766">
    <property type="entry name" value="Thioredoxin_domain"/>
</dbReference>
<dbReference type="VEuPathDB" id="FungiDB:TREMEDRAFT_68887"/>